<dbReference type="AlphaFoldDB" id="A0AAE1HMI7"/>
<evidence type="ECO:0000313" key="2">
    <source>
        <dbReference type="EMBL" id="KAK3923310.1"/>
    </source>
</evidence>
<accession>A0AAE1HMI7</accession>
<dbReference type="GO" id="GO:0016874">
    <property type="term" value="F:ligase activity"/>
    <property type="evidence" value="ECO:0007669"/>
    <property type="project" value="UniProtKB-KW"/>
</dbReference>
<feature type="compositionally biased region" description="Basic and acidic residues" evidence="1">
    <location>
        <begin position="128"/>
        <end position="142"/>
    </location>
</feature>
<feature type="compositionally biased region" description="Low complexity" evidence="1">
    <location>
        <begin position="115"/>
        <end position="127"/>
    </location>
</feature>
<reference evidence="2" key="1">
    <citation type="submission" date="2021-07" db="EMBL/GenBank/DDBJ databases">
        <authorList>
            <person name="Catto M.A."/>
            <person name="Jacobson A."/>
            <person name="Kennedy G."/>
            <person name="Labadie P."/>
            <person name="Hunt B.G."/>
            <person name="Srinivasan R."/>
        </authorList>
    </citation>
    <scope>NUCLEOTIDE SEQUENCE</scope>
    <source>
        <strain evidence="2">PL_HMW_Pooled</strain>
        <tissue evidence="2">Head</tissue>
    </source>
</reference>
<reference evidence="2" key="2">
    <citation type="journal article" date="2023" name="BMC Genomics">
        <title>Pest status, molecular evolution, and epigenetic factors derived from the genome assembly of Frankliniella fusca, a thysanopteran phytovirus vector.</title>
        <authorList>
            <person name="Catto M.A."/>
            <person name="Labadie P.E."/>
            <person name="Jacobson A.L."/>
            <person name="Kennedy G.G."/>
            <person name="Srinivasan R."/>
            <person name="Hunt B.G."/>
        </authorList>
    </citation>
    <scope>NUCLEOTIDE SEQUENCE</scope>
    <source>
        <strain evidence="2">PL_HMW_Pooled</strain>
    </source>
</reference>
<protein>
    <submittedName>
        <fullName evidence="2">Alpha-L-glutamate ligase 1</fullName>
    </submittedName>
</protein>
<keyword evidence="3" id="KW-1185">Reference proteome</keyword>
<proteinExistence type="predicted"/>
<gene>
    <name evidence="2" type="ORF">KUF71_000392</name>
</gene>
<evidence type="ECO:0000256" key="1">
    <source>
        <dbReference type="SAM" id="MobiDB-lite"/>
    </source>
</evidence>
<evidence type="ECO:0000313" key="3">
    <source>
        <dbReference type="Proteomes" id="UP001219518"/>
    </source>
</evidence>
<dbReference type="Proteomes" id="UP001219518">
    <property type="component" value="Unassembled WGS sequence"/>
</dbReference>
<comment type="caution">
    <text evidence="2">The sequence shown here is derived from an EMBL/GenBank/DDBJ whole genome shotgun (WGS) entry which is preliminary data.</text>
</comment>
<feature type="compositionally biased region" description="Polar residues" evidence="1">
    <location>
        <begin position="207"/>
        <end position="219"/>
    </location>
</feature>
<name>A0AAE1HMI7_9NEOP</name>
<dbReference type="EMBL" id="JAHWGI010001142">
    <property type="protein sequence ID" value="KAK3923310.1"/>
    <property type="molecule type" value="Genomic_DNA"/>
</dbReference>
<sequence length="246" mass="26160">MSAPLCPTALPYPVPVPVPAPVQSQFLSLSPSQLQFPSLFLSLSLFVPVSVLVLVRVPAARSIPHRHFGLKHCHLGVLLIAEYGSFRLECDCLPNKKSAAGELNGAQRPAIHLGSSSSSSEQLSAQSARDRLARSSPEERSTQHRAAQRSAAPGRSAPQCSAGRGRARSAHPSAPGAAMFRITIDWRRVYQGPLRSGTHGAHGTRTAWHTSCDQTTDQPAASEDRSRLSVLVAPTAMPYAGHGSAP</sequence>
<feature type="region of interest" description="Disordered" evidence="1">
    <location>
        <begin position="196"/>
        <end position="226"/>
    </location>
</feature>
<keyword evidence="2" id="KW-0436">Ligase</keyword>
<feature type="region of interest" description="Disordered" evidence="1">
    <location>
        <begin position="110"/>
        <end position="176"/>
    </location>
</feature>
<organism evidence="2 3">
    <name type="scientific">Frankliniella fusca</name>
    <dbReference type="NCBI Taxonomy" id="407009"/>
    <lineage>
        <taxon>Eukaryota</taxon>
        <taxon>Metazoa</taxon>
        <taxon>Ecdysozoa</taxon>
        <taxon>Arthropoda</taxon>
        <taxon>Hexapoda</taxon>
        <taxon>Insecta</taxon>
        <taxon>Pterygota</taxon>
        <taxon>Neoptera</taxon>
        <taxon>Paraneoptera</taxon>
        <taxon>Thysanoptera</taxon>
        <taxon>Terebrantia</taxon>
        <taxon>Thripoidea</taxon>
        <taxon>Thripidae</taxon>
        <taxon>Frankliniella</taxon>
    </lineage>
</organism>